<evidence type="ECO:0000259" key="6">
    <source>
        <dbReference type="Pfam" id="PF01029"/>
    </source>
</evidence>
<evidence type="ECO:0000256" key="3">
    <source>
        <dbReference type="ARBA" id="ARBA00022884"/>
    </source>
</evidence>
<dbReference type="SUPFAM" id="SSF48013">
    <property type="entry name" value="NusB-like"/>
    <property type="match status" value="1"/>
</dbReference>
<dbReference type="GO" id="GO:0006353">
    <property type="term" value="P:DNA-templated transcription termination"/>
    <property type="evidence" value="ECO:0007669"/>
    <property type="project" value="InterPro"/>
</dbReference>
<dbReference type="Proteomes" id="UP000218767">
    <property type="component" value="Unassembled WGS sequence"/>
</dbReference>
<dbReference type="InterPro" id="IPR035926">
    <property type="entry name" value="NusB-like_sf"/>
</dbReference>
<dbReference type="PANTHER" id="PTHR11078">
    <property type="entry name" value="N UTILIZATION SUBSTANCE PROTEIN B-RELATED"/>
    <property type="match status" value="1"/>
</dbReference>
<dbReference type="Pfam" id="PF01029">
    <property type="entry name" value="NusB"/>
    <property type="match status" value="1"/>
</dbReference>
<dbReference type="InterPro" id="IPR011605">
    <property type="entry name" value="NusB_fam"/>
</dbReference>
<dbReference type="GO" id="GO:0005829">
    <property type="term" value="C:cytosol"/>
    <property type="evidence" value="ECO:0007669"/>
    <property type="project" value="TreeGrafter"/>
</dbReference>
<dbReference type="GO" id="GO:0031564">
    <property type="term" value="P:transcription antitermination"/>
    <property type="evidence" value="ECO:0007669"/>
    <property type="project" value="UniProtKB-KW"/>
</dbReference>
<organism evidence="7 8">
    <name type="scientific">SAR86 cluster bacterium</name>
    <dbReference type="NCBI Taxonomy" id="2030880"/>
    <lineage>
        <taxon>Bacteria</taxon>
        <taxon>Pseudomonadati</taxon>
        <taxon>Pseudomonadota</taxon>
        <taxon>Gammaproteobacteria</taxon>
        <taxon>SAR86 cluster</taxon>
    </lineage>
</organism>
<dbReference type="InterPro" id="IPR006027">
    <property type="entry name" value="NusB_RsmB_TIM44"/>
</dbReference>
<evidence type="ECO:0000256" key="2">
    <source>
        <dbReference type="ARBA" id="ARBA00022814"/>
    </source>
</evidence>
<reference evidence="8" key="1">
    <citation type="submission" date="2017-08" db="EMBL/GenBank/DDBJ databases">
        <title>A dynamic microbial community with high functional redundancy inhabits the cold, oxic subseafloor aquifer.</title>
        <authorList>
            <person name="Tully B.J."/>
            <person name="Wheat C.G."/>
            <person name="Glazer B.T."/>
            <person name="Huber J.A."/>
        </authorList>
    </citation>
    <scope>NUCLEOTIDE SEQUENCE [LARGE SCALE GENOMIC DNA]</scope>
</reference>
<keyword evidence="4" id="KW-0805">Transcription regulation</keyword>
<name>A0A2A4WWS5_9GAMM</name>
<dbReference type="Gene3D" id="1.10.940.10">
    <property type="entry name" value="NusB-like"/>
    <property type="match status" value="1"/>
</dbReference>
<dbReference type="EMBL" id="NVUL01000102">
    <property type="protein sequence ID" value="PCI74481.1"/>
    <property type="molecule type" value="Genomic_DNA"/>
</dbReference>
<dbReference type="PANTHER" id="PTHR11078:SF3">
    <property type="entry name" value="ANTITERMINATION NUSB DOMAIN-CONTAINING PROTEIN"/>
    <property type="match status" value="1"/>
</dbReference>
<evidence type="ECO:0000256" key="4">
    <source>
        <dbReference type="ARBA" id="ARBA00023015"/>
    </source>
</evidence>
<evidence type="ECO:0000256" key="5">
    <source>
        <dbReference type="ARBA" id="ARBA00023163"/>
    </source>
</evidence>
<keyword evidence="3" id="KW-0694">RNA-binding</keyword>
<comment type="caution">
    <text evidence="7">The sequence shown here is derived from an EMBL/GenBank/DDBJ whole genome shotgun (WGS) entry which is preliminary data.</text>
</comment>
<evidence type="ECO:0000313" key="7">
    <source>
        <dbReference type="EMBL" id="PCI74481.1"/>
    </source>
</evidence>
<keyword evidence="5" id="KW-0804">Transcription</keyword>
<dbReference type="AlphaFoldDB" id="A0A2A4WWS5"/>
<protein>
    <submittedName>
        <fullName evidence="7">Transcription antitermination factor NusB</fullName>
    </submittedName>
</protein>
<feature type="domain" description="NusB/RsmB/TIM44" evidence="6">
    <location>
        <begin position="1"/>
        <end position="118"/>
    </location>
</feature>
<sequence>MQALYQWHINKSEPLEIEAQFHEQNGGKIDWEYFSEVFLEIPKQQEALDQHIGPLLDRELKSLDPVERALLYLGTFELANRIDIPYRVVINECVELAKTFGATDSHKYINGVLDKLAKTLRSVELSTK</sequence>
<evidence type="ECO:0000256" key="1">
    <source>
        <dbReference type="ARBA" id="ARBA00005952"/>
    </source>
</evidence>
<gene>
    <name evidence="7" type="ORF">COB20_15115</name>
</gene>
<keyword evidence="2" id="KW-0889">Transcription antitermination</keyword>
<dbReference type="NCBIfam" id="TIGR01951">
    <property type="entry name" value="nusB"/>
    <property type="match status" value="1"/>
</dbReference>
<dbReference type="GO" id="GO:0003723">
    <property type="term" value="F:RNA binding"/>
    <property type="evidence" value="ECO:0007669"/>
    <property type="project" value="UniProtKB-KW"/>
</dbReference>
<proteinExistence type="inferred from homology"/>
<accession>A0A2A4WWS5</accession>
<comment type="similarity">
    <text evidence="1">Belongs to the NusB family.</text>
</comment>
<evidence type="ECO:0000313" key="8">
    <source>
        <dbReference type="Proteomes" id="UP000218767"/>
    </source>
</evidence>